<reference evidence="2 3" key="1">
    <citation type="submission" date="2017-06" db="EMBL/GenBank/DDBJ databases">
        <title>Genome sequencing of cyanobaciteial culture collection at National Institute for Environmental Studies (NIES).</title>
        <authorList>
            <person name="Hirose Y."/>
            <person name="Shimura Y."/>
            <person name="Fujisawa T."/>
            <person name="Nakamura Y."/>
            <person name="Kawachi M."/>
        </authorList>
    </citation>
    <scope>NUCLEOTIDE SEQUENCE [LARGE SCALE GENOMIC DNA]</scope>
    <source>
        <strain evidence="2 3">NIES-806</strain>
    </source>
</reference>
<organism evidence="2 3">
    <name type="scientific">Dolichospermum compactum NIES-806</name>
    <dbReference type="NCBI Taxonomy" id="1973481"/>
    <lineage>
        <taxon>Bacteria</taxon>
        <taxon>Bacillati</taxon>
        <taxon>Cyanobacteriota</taxon>
        <taxon>Cyanophyceae</taxon>
        <taxon>Nostocales</taxon>
        <taxon>Aphanizomenonaceae</taxon>
        <taxon>Dolichospermum</taxon>
        <taxon>Dolichospermum compactum</taxon>
    </lineage>
</organism>
<evidence type="ECO:0000313" key="2">
    <source>
        <dbReference type="EMBL" id="BAZ87021.1"/>
    </source>
</evidence>
<dbReference type="Proteomes" id="UP000218702">
    <property type="component" value="Chromosome"/>
</dbReference>
<gene>
    <name evidence="2" type="ORF">NIES806_32390</name>
</gene>
<dbReference type="OrthoDB" id="5493836at2"/>
<dbReference type="KEGG" id="dcm:NIES806_32390"/>
<evidence type="ECO:0000313" key="3">
    <source>
        <dbReference type="Proteomes" id="UP000218702"/>
    </source>
</evidence>
<keyword evidence="3" id="KW-1185">Reference proteome</keyword>
<sequence length="233" mass="27311">MTNILFCTSIYFILFYTFYRLTKEENKILTTEEFATFNTGLVDKYYEPIFALFKKSKTMRQQWELSDFCIAGQDWAGKTLVRQFIKMPEQANYFSNTADMLYNTSVGEPTLDYQHIIVDNTDRLPLNFLEKNLPENFVVEDITKMDYQTKRSYFKRFGEALKEDTQAFRAIKDRLDAALKLAIKRVKWNYKTAIPMYFPTKNIMSLLLPLALVDDNKVDIALVTELGLTQVSH</sequence>
<evidence type="ECO:0000259" key="1">
    <source>
        <dbReference type="Pfam" id="PF12873"/>
    </source>
</evidence>
<accession>A0A1Z4V650</accession>
<dbReference type="InterPro" id="IPR024437">
    <property type="entry name" value="DUF3825"/>
</dbReference>
<dbReference type="EMBL" id="AP018316">
    <property type="protein sequence ID" value="BAZ87021.1"/>
    <property type="molecule type" value="Genomic_DNA"/>
</dbReference>
<dbReference type="AlphaFoldDB" id="A0A1Z4V650"/>
<name>A0A1Z4V650_9CYAN</name>
<dbReference type="RefSeq" id="WP_157750004.1">
    <property type="nucleotide sequence ID" value="NZ_AP018316.1"/>
</dbReference>
<proteinExistence type="predicted"/>
<dbReference type="Pfam" id="PF12873">
    <property type="entry name" value="DUF3825"/>
    <property type="match status" value="1"/>
</dbReference>
<feature type="domain" description="DUF3825" evidence="1">
    <location>
        <begin position="15"/>
        <end position="225"/>
    </location>
</feature>
<protein>
    <recommendedName>
        <fullName evidence="1">DUF3825 domain-containing protein</fullName>
    </recommendedName>
</protein>